<reference evidence="1 3" key="1">
    <citation type="journal article" date="2014" name="BMC Genomics">
        <title>Oil accumulation mechanisms of the oleaginous microalga Chlorella protothecoides revealed through its genome, transcriptomes, and proteomes.</title>
        <authorList>
            <person name="Gao C."/>
            <person name="Wang Y."/>
            <person name="Shen Y."/>
            <person name="Yan D."/>
            <person name="He X."/>
            <person name="Dai J."/>
            <person name="Wu Q."/>
        </authorList>
    </citation>
    <scope>NUCLEOTIDE SEQUENCE [LARGE SCALE GENOMIC DNA]</scope>
    <source>
        <strain evidence="1 3">0710</strain>
    </source>
</reference>
<dbReference type="KEGG" id="apro:F751_6508"/>
<dbReference type="Proteomes" id="UP000279271">
    <property type="component" value="Unassembled WGS sequence"/>
</dbReference>
<reference evidence="2" key="4">
    <citation type="submission" date="2018-11" db="EMBL/GenBank/DDBJ databases">
        <title>Characterization of plant carbon substrate utilization by Auxenochlorella protothecoides.</title>
        <authorList>
            <person name="Vogler B.W."/>
            <person name="Starkenburg S.R."/>
            <person name="Sudasinghe N."/>
            <person name="Schambach J.Y."/>
            <person name="Rollin J.A."/>
            <person name="Pattathil S."/>
            <person name="Barry A.N."/>
        </authorList>
    </citation>
    <scope>NUCLEOTIDE SEQUENCE [LARGE SCALE GENOMIC DNA]</scope>
    <source>
        <strain evidence="2">UTEX 25</strain>
    </source>
</reference>
<dbReference type="EMBL" id="QOKY01000172">
    <property type="protein sequence ID" value="RMZ54873.1"/>
    <property type="molecule type" value="Genomic_DNA"/>
</dbReference>
<keyword evidence="3" id="KW-1185">Reference proteome</keyword>
<gene>
    <name evidence="2" type="ORF">APUTEX25_000390</name>
    <name evidence="1" type="ORF">F751_6508</name>
</gene>
<dbReference type="AlphaFoldDB" id="A0A087STD5"/>
<dbReference type="RefSeq" id="XP_011402038.1">
    <property type="nucleotide sequence ID" value="XM_011403736.1"/>
</dbReference>
<proteinExistence type="predicted"/>
<evidence type="ECO:0000313" key="1">
    <source>
        <dbReference type="EMBL" id="KFM28989.1"/>
    </source>
</evidence>
<reference evidence="4" key="2">
    <citation type="journal article" date="2018" name="Algal Res.">
        <title>Characterization of plant carbon substrate utilization by Auxenochlorella protothecoides.</title>
        <authorList>
            <person name="Vogler B.W."/>
            <person name="Starkenburg S.R."/>
            <person name="Sudasinghe N."/>
            <person name="Schambach J.Y."/>
            <person name="Rollin J.A."/>
            <person name="Pattathil S."/>
            <person name="Barry A.N."/>
        </authorList>
    </citation>
    <scope>NUCLEOTIDE SEQUENCE [LARGE SCALE GENOMIC DNA]</scope>
    <source>
        <strain evidence="4">UTEX 25</strain>
    </source>
</reference>
<sequence>MYDHKRHITSTPLCFAGLRIHIKATPGSGSRVEIAATGASGRVNDLWTILQISTVDILPTGAHADLLASTFPIPASAWGCATSFLTLHAPSGNGTGVEGWEDSNPDPAAWAEEVIRRTGCPAPPHLVSTRLLAEEEDVTGGGCRPRLLAFPCSFAAGSRPTSSQPVACALASAGDVPAPPQARVPRQALARIWPNPFW</sequence>
<name>A0A087STD5_AUXPR</name>
<accession>A0A087STD5</accession>
<dbReference type="EMBL" id="KL662185">
    <property type="protein sequence ID" value="KFM28989.1"/>
    <property type="molecule type" value="Genomic_DNA"/>
</dbReference>
<dbReference type="Proteomes" id="UP000028924">
    <property type="component" value="Unassembled WGS sequence"/>
</dbReference>
<reference evidence="2" key="3">
    <citation type="submission" date="2018-10" db="EMBL/GenBank/DDBJ databases">
        <authorList>
            <person name="Hovde B."/>
            <person name="Zhang X."/>
        </authorList>
    </citation>
    <scope>NUCLEOTIDE SEQUENCE [LARGE SCALE GENOMIC DNA]</scope>
    <source>
        <strain evidence="2">UTEX 25</strain>
    </source>
</reference>
<organism evidence="1 3">
    <name type="scientific">Auxenochlorella protothecoides</name>
    <name type="common">Green microalga</name>
    <name type="synonym">Chlorella protothecoides</name>
    <dbReference type="NCBI Taxonomy" id="3075"/>
    <lineage>
        <taxon>Eukaryota</taxon>
        <taxon>Viridiplantae</taxon>
        <taxon>Chlorophyta</taxon>
        <taxon>core chlorophytes</taxon>
        <taxon>Trebouxiophyceae</taxon>
        <taxon>Chlorellales</taxon>
        <taxon>Chlorellaceae</taxon>
        <taxon>Auxenochlorella</taxon>
    </lineage>
</organism>
<dbReference type="GeneID" id="23617899"/>
<evidence type="ECO:0000313" key="2">
    <source>
        <dbReference type="EMBL" id="RMZ54873.1"/>
    </source>
</evidence>
<protein>
    <submittedName>
        <fullName evidence="1">Uncharacterized protein</fullName>
    </submittedName>
</protein>
<evidence type="ECO:0000313" key="3">
    <source>
        <dbReference type="Proteomes" id="UP000028924"/>
    </source>
</evidence>
<evidence type="ECO:0000313" key="4">
    <source>
        <dbReference type="Proteomes" id="UP000279271"/>
    </source>
</evidence>